<accession>A0A0K8RHL9</accession>
<evidence type="ECO:0000256" key="1">
    <source>
        <dbReference type="ARBA" id="ARBA00004123"/>
    </source>
</evidence>
<protein>
    <submittedName>
        <fullName evidence="10">Putative c2h2-type zn-finger protein</fullName>
    </submittedName>
</protein>
<evidence type="ECO:0000256" key="8">
    <source>
        <dbReference type="PROSITE-ProRule" id="PRU00042"/>
    </source>
</evidence>
<dbReference type="PROSITE" id="PS50157">
    <property type="entry name" value="ZINC_FINGER_C2H2_2"/>
    <property type="match status" value="1"/>
</dbReference>
<dbReference type="Gene3D" id="3.30.160.60">
    <property type="entry name" value="Classic Zinc Finger"/>
    <property type="match status" value="2"/>
</dbReference>
<dbReference type="FunFam" id="3.30.160.60:FF:000100">
    <property type="entry name" value="Zinc finger 45-like"/>
    <property type="match status" value="1"/>
</dbReference>
<name>A0A0K8RHL9_IXORI</name>
<dbReference type="GO" id="GO:0003700">
    <property type="term" value="F:DNA-binding transcription factor activity"/>
    <property type="evidence" value="ECO:0007669"/>
    <property type="project" value="TreeGrafter"/>
</dbReference>
<evidence type="ECO:0000313" key="10">
    <source>
        <dbReference type="EMBL" id="JAA70632.1"/>
    </source>
</evidence>
<evidence type="ECO:0000256" key="6">
    <source>
        <dbReference type="ARBA" id="ARBA00023125"/>
    </source>
</evidence>
<dbReference type="SUPFAM" id="SSF57667">
    <property type="entry name" value="beta-beta-alpha zinc fingers"/>
    <property type="match status" value="1"/>
</dbReference>
<keyword evidence="2" id="KW-0479">Metal-binding</keyword>
<dbReference type="PANTHER" id="PTHR24404">
    <property type="entry name" value="ZINC FINGER PROTEIN"/>
    <property type="match status" value="1"/>
</dbReference>
<keyword evidence="5" id="KW-0862">Zinc</keyword>
<keyword evidence="6" id="KW-0238">DNA-binding</keyword>
<dbReference type="SMART" id="SM00355">
    <property type="entry name" value="ZnF_C2H2"/>
    <property type="match status" value="2"/>
</dbReference>
<dbReference type="AlphaFoldDB" id="A0A0K8RHL9"/>
<keyword evidence="7" id="KW-0539">Nucleus</keyword>
<evidence type="ECO:0000256" key="7">
    <source>
        <dbReference type="ARBA" id="ARBA00023242"/>
    </source>
</evidence>
<proteinExistence type="evidence at transcript level"/>
<dbReference type="PANTHER" id="PTHR24404:SF106">
    <property type="entry name" value="C2H2-TYPE DOMAIN-CONTAINING PROTEIN"/>
    <property type="match status" value="1"/>
</dbReference>
<organism evidence="10">
    <name type="scientific">Ixodes ricinus</name>
    <name type="common">Common tick</name>
    <name type="synonym">Acarus ricinus</name>
    <dbReference type="NCBI Taxonomy" id="34613"/>
    <lineage>
        <taxon>Eukaryota</taxon>
        <taxon>Metazoa</taxon>
        <taxon>Ecdysozoa</taxon>
        <taxon>Arthropoda</taxon>
        <taxon>Chelicerata</taxon>
        <taxon>Arachnida</taxon>
        <taxon>Acari</taxon>
        <taxon>Parasitiformes</taxon>
        <taxon>Ixodida</taxon>
        <taxon>Ixodoidea</taxon>
        <taxon>Ixodidae</taxon>
        <taxon>Ixodinae</taxon>
        <taxon>Ixodes</taxon>
    </lineage>
</organism>
<dbReference type="InterPro" id="IPR013087">
    <property type="entry name" value="Znf_C2H2_type"/>
</dbReference>
<evidence type="ECO:0000256" key="4">
    <source>
        <dbReference type="ARBA" id="ARBA00022771"/>
    </source>
</evidence>
<dbReference type="InterPro" id="IPR036236">
    <property type="entry name" value="Znf_C2H2_sf"/>
</dbReference>
<dbReference type="InterPro" id="IPR050589">
    <property type="entry name" value="Ikaros_C2H2-ZF"/>
</dbReference>
<dbReference type="GO" id="GO:0006357">
    <property type="term" value="P:regulation of transcription by RNA polymerase II"/>
    <property type="evidence" value="ECO:0007669"/>
    <property type="project" value="TreeGrafter"/>
</dbReference>
<sequence length="141" mass="15518">MELIHSSSRGDGAVLFGKTSSPLKVTEDILFRCCSCTYVTGDQRGIVSHLVAHGDEQFKSQCPPVSSGSRSKVPNNTQKHKSNKLFKCKLCPLAFACNLDLKRHYQTHTGEKPFNCKLCPKSFALNSSLKKDNNTTTLLLG</sequence>
<feature type="domain" description="C2H2-type" evidence="9">
    <location>
        <begin position="86"/>
        <end position="113"/>
    </location>
</feature>
<keyword evidence="4 8" id="KW-0863">Zinc-finger</keyword>
<dbReference type="EMBL" id="GADI01003176">
    <property type="protein sequence ID" value="JAA70632.1"/>
    <property type="molecule type" value="mRNA"/>
</dbReference>
<dbReference type="GO" id="GO:0000978">
    <property type="term" value="F:RNA polymerase II cis-regulatory region sequence-specific DNA binding"/>
    <property type="evidence" value="ECO:0007669"/>
    <property type="project" value="TreeGrafter"/>
</dbReference>
<dbReference type="GO" id="GO:0005634">
    <property type="term" value="C:nucleus"/>
    <property type="evidence" value="ECO:0007669"/>
    <property type="project" value="UniProtKB-SubCell"/>
</dbReference>
<reference evidence="10" key="1">
    <citation type="submission" date="2012-12" db="EMBL/GenBank/DDBJ databases">
        <title>Identification and characterization of a phenylalanine ammonia-lyase gene family in Isatis indigotica Fort.</title>
        <authorList>
            <person name="Liu Q."/>
            <person name="Chen J."/>
            <person name="Zhou X."/>
            <person name="Di P."/>
            <person name="Xiao Y."/>
            <person name="Xuan H."/>
            <person name="Zhang L."/>
            <person name="Chen W."/>
        </authorList>
    </citation>
    <scope>NUCLEOTIDE SEQUENCE</scope>
    <source>
        <tissue evidence="10">Salivary gland</tissue>
    </source>
</reference>
<evidence type="ECO:0000256" key="2">
    <source>
        <dbReference type="ARBA" id="ARBA00022723"/>
    </source>
</evidence>
<evidence type="ECO:0000259" key="9">
    <source>
        <dbReference type="PROSITE" id="PS50157"/>
    </source>
</evidence>
<keyword evidence="3" id="KW-0677">Repeat</keyword>
<evidence type="ECO:0000256" key="3">
    <source>
        <dbReference type="ARBA" id="ARBA00022737"/>
    </source>
</evidence>
<dbReference type="GO" id="GO:0008270">
    <property type="term" value="F:zinc ion binding"/>
    <property type="evidence" value="ECO:0007669"/>
    <property type="project" value="UniProtKB-KW"/>
</dbReference>
<dbReference type="PROSITE" id="PS00028">
    <property type="entry name" value="ZINC_FINGER_C2H2_1"/>
    <property type="match status" value="1"/>
</dbReference>
<comment type="subcellular location">
    <subcellularLocation>
        <location evidence="1">Nucleus</location>
    </subcellularLocation>
</comment>
<evidence type="ECO:0000256" key="5">
    <source>
        <dbReference type="ARBA" id="ARBA00022833"/>
    </source>
</evidence>